<sequence length="273" mass="31704">MKLPQGIGCLEDLQTLCSIEAHEERGAVNELEKLRQLRMLYISNLTIETGKDLCAVIEKMKCLEYLELSSISEHEISDLECISSPPYLLRFLSLRGPLQKLPCWISMLHNLLEIWLFHSKLLDDQIRSLYSLTNLQKLYLYRAYEGEKFHLEEGGFQRLKLLKIKNHDRLKEVQIDRGAMPCLQTLSMWGGLLREVPSGIQHLTNLKTLRFFDLPEEFVSSLKPYGGQDYWKVMHVPSVTFWKTIFGNPDVFVGNLRESDPINMCYAYHPKPV</sequence>
<accession>A0A2P5C488</accession>
<dbReference type="AlphaFoldDB" id="A0A2P5C488"/>
<dbReference type="InterPro" id="IPR055414">
    <property type="entry name" value="LRR_R13L4/SHOC2-like"/>
</dbReference>
<protein>
    <submittedName>
        <fullName evidence="3">LRR domain containing protein</fullName>
    </submittedName>
</protein>
<dbReference type="SUPFAM" id="SSF52058">
    <property type="entry name" value="L domain-like"/>
    <property type="match status" value="1"/>
</dbReference>
<evidence type="ECO:0000259" key="2">
    <source>
        <dbReference type="Pfam" id="PF23598"/>
    </source>
</evidence>
<gene>
    <name evidence="3" type="ORF">PanWU01x14_185130</name>
</gene>
<proteinExistence type="predicted"/>
<dbReference type="InterPro" id="IPR032675">
    <property type="entry name" value="LRR_dom_sf"/>
</dbReference>
<dbReference type="Pfam" id="PF23598">
    <property type="entry name" value="LRR_14"/>
    <property type="match status" value="1"/>
</dbReference>
<evidence type="ECO:0000313" key="3">
    <source>
        <dbReference type="EMBL" id="PON55835.1"/>
    </source>
</evidence>
<dbReference type="EMBL" id="JXTB01000178">
    <property type="protein sequence ID" value="PON55835.1"/>
    <property type="molecule type" value="Genomic_DNA"/>
</dbReference>
<reference evidence="4" key="1">
    <citation type="submission" date="2016-06" db="EMBL/GenBank/DDBJ databases">
        <title>Parallel loss of symbiosis genes in relatives of nitrogen-fixing non-legume Parasponia.</title>
        <authorList>
            <person name="Van Velzen R."/>
            <person name="Holmer R."/>
            <person name="Bu F."/>
            <person name="Rutten L."/>
            <person name="Van Zeijl A."/>
            <person name="Liu W."/>
            <person name="Santuari L."/>
            <person name="Cao Q."/>
            <person name="Sharma T."/>
            <person name="Shen D."/>
            <person name="Roswanjaya Y."/>
            <person name="Wardhani T."/>
            <person name="Kalhor M.S."/>
            <person name="Jansen J."/>
            <person name="Van den Hoogen J."/>
            <person name="Gungor B."/>
            <person name="Hartog M."/>
            <person name="Hontelez J."/>
            <person name="Verver J."/>
            <person name="Yang W.-C."/>
            <person name="Schijlen E."/>
            <person name="Repin R."/>
            <person name="Schilthuizen M."/>
            <person name="Schranz E."/>
            <person name="Heidstra R."/>
            <person name="Miyata K."/>
            <person name="Fedorova E."/>
            <person name="Kohlen W."/>
            <person name="Bisseling T."/>
            <person name="Smit S."/>
            <person name="Geurts R."/>
        </authorList>
    </citation>
    <scope>NUCLEOTIDE SEQUENCE [LARGE SCALE GENOMIC DNA]</scope>
    <source>
        <strain evidence="4">cv. WU1-14</strain>
    </source>
</reference>
<dbReference type="STRING" id="3476.A0A2P5C488"/>
<feature type="domain" description="Disease resistance R13L4/SHOC-2-like LRR" evidence="2">
    <location>
        <begin position="2"/>
        <end position="209"/>
    </location>
</feature>
<comment type="caution">
    <text evidence="3">The sequence shown here is derived from an EMBL/GenBank/DDBJ whole genome shotgun (WGS) entry which is preliminary data.</text>
</comment>
<dbReference type="PANTHER" id="PTHR15140">
    <property type="entry name" value="TUBULIN-SPECIFIC CHAPERONE E"/>
    <property type="match status" value="1"/>
</dbReference>
<evidence type="ECO:0000313" key="4">
    <source>
        <dbReference type="Proteomes" id="UP000237105"/>
    </source>
</evidence>
<name>A0A2P5C488_PARAD</name>
<dbReference type="Proteomes" id="UP000237105">
    <property type="component" value="Unassembled WGS sequence"/>
</dbReference>
<dbReference type="Gene3D" id="3.80.10.10">
    <property type="entry name" value="Ribonuclease Inhibitor"/>
    <property type="match status" value="1"/>
</dbReference>
<keyword evidence="1" id="KW-0677">Repeat</keyword>
<dbReference type="PANTHER" id="PTHR15140:SF57">
    <property type="entry name" value="RX N-TERMINAL DOMAIN-CONTAINING PROTEIN"/>
    <property type="match status" value="1"/>
</dbReference>
<evidence type="ECO:0000256" key="1">
    <source>
        <dbReference type="ARBA" id="ARBA00022737"/>
    </source>
</evidence>
<dbReference type="OrthoDB" id="598235at2759"/>
<organism evidence="3 4">
    <name type="scientific">Parasponia andersonii</name>
    <name type="common">Sponia andersonii</name>
    <dbReference type="NCBI Taxonomy" id="3476"/>
    <lineage>
        <taxon>Eukaryota</taxon>
        <taxon>Viridiplantae</taxon>
        <taxon>Streptophyta</taxon>
        <taxon>Embryophyta</taxon>
        <taxon>Tracheophyta</taxon>
        <taxon>Spermatophyta</taxon>
        <taxon>Magnoliopsida</taxon>
        <taxon>eudicotyledons</taxon>
        <taxon>Gunneridae</taxon>
        <taxon>Pentapetalae</taxon>
        <taxon>rosids</taxon>
        <taxon>fabids</taxon>
        <taxon>Rosales</taxon>
        <taxon>Cannabaceae</taxon>
        <taxon>Parasponia</taxon>
    </lineage>
</organism>
<keyword evidence="4" id="KW-1185">Reference proteome</keyword>